<evidence type="ECO:0000256" key="9">
    <source>
        <dbReference type="SAM" id="Phobius"/>
    </source>
</evidence>
<dbReference type="InterPro" id="IPR001320">
    <property type="entry name" value="Iontro_rcpt_C"/>
</dbReference>
<keyword evidence="3" id="KW-1003">Cell membrane</keyword>
<dbReference type="Pfam" id="PF00060">
    <property type="entry name" value="Lig_chan"/>
    <property type="match status" value="1"/>
</dbReference>
<evidence type="ECO:0000313" key="14">
    <source>
        <dbReference type="RefSeq" id="XP_011296663.1"/>
    </source>
</evidence>
<dbReference type="KEGG" id="fas:105262663"/>
<dbReference type="Gene3D" id="3.40.190.10">
    <property type="entry name" value="Periplasmic binding protein-like II"/>
    <property type="match status" value="1"/>
</dbReference>
<proteinExistence type="inferred from homology"/>
<keyword evidence="6 9" id="KW-0472">Membrane</keyword>
<accession>A0A9R1TTQ0</accession>
<feature type="transmembrane region" description="Helical" evidence="9">
    <location>
        <begin position="330"/>
        <end position="349"/>
    </location>
</feature>
<dbReference type="RefSeq" id="XP_011296663.1">
    <property type="nucleotide sequence ID" value="XM_011298361.1"/>
</dbReference>
<organism evidence="13 14">
    <name type="scientific">Fopius arisanus</name>
    <dbReference type="NCBI Taxonomy" id="64838"/>
    <lineage>
        <taxon>Eukaryota</taxon>
        <taxon>Metazoa</taxon>
        <taxon>Ecdysozoa</taxon>
        <taxon>Arthropoda</taxon>
        <taxon>Hexapoda</taxon>
        <taxon>Insecta</taxon>
        <taxon>Pterygota</taxon>
        <taxon>Neoptera</taxon>
        <taxon>Endopterygota</taxon>
        <taxon>Hymenoptera</taxon>
        <taxon>Apocrita</taxon>
        <taxon>Ichneumonoidea</taxon>
        <taxon>Braconidae</taxon>
        <taxon>Opiinae</taxon>
        <taxon>Fopius</taxon>
    </lineage>
</organism>
<dbReference type="Pfam" id="PF24576">
    <property type="entry name" value="IR75A_N"/>
    <property type="match status" value="1"/>
</dbReference>
<dbReference type="GO" id="GO:0050906">
    <property type="term" value="P:detection of stimulus involved in sensory perception"/>
    <property type="evidence" value="ECO:0007669"/>
    <property type="project" value="UniProtKB-ARBA"/>
</dbReference>
<evidence type="ECO:0000256" key="8">
    <source>
        <dbReference type="ARBA" id="ARBA00023180"/>
    </source>
</evidence>
<evidence type="ECO:0000259" key="12">
    <source>
        <dbReference type="Pfam" id="PF24576"/>
    </source>
</evidence>
<protein>
    <submittedName>
        <fullName evidence="14">Glutamate receptor-like</fullName>
    </submittedName>
</protein>
<evidence type="ECO:0000256" key="7">
    <source>
        <dbReference type="ARBA" id="ARBA00023170"/>
    </source>
</evidence>
<name>A0A9R1TTQ0_9HYME</name>
<evidence type="ECO:0000313" key="13">
    <source>
        <dbReference type="Proteomes" id="UP000694866"/>
    </source>
</evidence>
<feature type="transmembrane region" description="Helical" evidence="9">
    <location>
        <begin position="591"/>
        <end position="613"/>
    </location>
</feature>
<evidence type="ECO:0000256" key="10">
    <source>
        <dbReference type="SAM" id="SignalP"/>
    </source>
</evidence>
<feature type="chain" id="PRO_5040140500" evidence="10">
    <location>
        <begin position="19"/>
        <end position="647"/>
    </location>
</feature>
<dbReference type="Proteomes" id="UP000694866">
    <property type="component" value="Unplaced"/>
</dbReference>
<keyword evidence="10" id="KW-0732">Signal</keyword>
<evidence type="ECO:0000256" key="2">
    <source>
        <dbReference type="ARBA" id="ARBA00008685"/>
    </source>
</evidence>
<evidence type="ECO:0000256" key="5">
    <source>
        <dbReference type="ARBA" id="ARBA00022989"/>
    </source>
</evidence>
<dbReference type="GO" id="GO:0005886">
    <property type="term" value="C:plasma membrane"/>
    <property type="evidence" value="ECO:0007669"/>
    <property type="project" value="UniProtKB-SubCell"/>
</dbReference>
<comment type="subcellular location">
    <subcellularLocation>
        <location evidence="1">Cell membrane</location>
        <topology evidence="1">Multi-pass membrane protein</topology>
    </subcellularLocation>
</comment>
<sequence length="647" mass="74574">MHPRWGILIVILLQCSVGSDEVTAKFTGDYFDRLIIRQIVAFGCWSAEETLEFSRSLMKDGRYLSYISIQNNLDMQRILKVHYYKLGIFLDLDCSGSETIFHQFQSQHLRHNESYFWLMLTIKSELPKYFEHLPLNIATEMTAALRTPDGEHTLYDVYNPSYRHGGNLNVTLMGYWNVENGLNIQLTQYKYKRRGNLYGLGLNASIAIDHPTVPDYETYIHNPINPHYDTMHRYNFALTRQLRDYYNFTMNLSRGTTWGYLINGSFNGIIGDMIKGIVDFGATPFQFKPERIDVIEYTVQGWLARPCILFRHPKKNNLSNPFLKPFEMKLWYWIAVFGVILWGFLYLTVKIENKFDPRTPSNTLDTHPASETILIAAAAICQQGLSDGPRCYSGRITFLSLFFWGLLLYQFYSASIVGSLLSETSNWITTLQDIVDSNLEVGIEDMAYNHDFFATSTDPVVLELYRKKIAVSPKRKAEPYFSAEEGIKLMQKGGFAFQVDVATAYKFIEETFTDDEICDLVEIQLMAPKHTATGTAKHSPFKKMITYGLRLVMERGTPQRLLNIWMHRRPRCPESHKANPLPVVLTEFSPALFLLTSGIMFAMMMMTIEMFFLRYLHPSNLKSEDEVDSVATVDSGIDKIYIDDPDR</sequence>
<dbReference type="InterPro" id="IPR052192">
    <property type="entry name" value="Insect_Ionotropic_Sensory_Rcpt"/>
</dbReference>
<keyword evidence="13" id="KW-1185">Reference proteome</keyword>
<dbReference type="InterPro" id="IPR057074">
    <property type="entry name" value="IR75A_N"/>
</dbReference>
<evidence type="ECO:0000256" key="1">
    <source>
        <dbReference type="ARBA" id="ARBA00004651"/>
    </source>
</evidence>
<dbReference type="PANTHER" id="PTHR42643:SF33">
    <property type="entry name" value="GLUTAMATE RECEPTOR 2-LIKE PROTEIN"/>
    <property type="match status" value="1"/>
</dbReference>
<evidence type="ECO:0000256" key="3">
    <source>
        <dbReference type="ARBA" id="ARBA00022475"/>
    </source>
</evidence>
<evidence type="ECO:0000256" key="4">
    <source>
        <dbReference type="ARBA" id="ARBA00022692"/>
    </source>
</evidence>
<feature type="domain" description="Ionotropic receptor 75a N-terminal" evidence="12">
    <location>
        <begin position="24"/>
        <end position="207"/>
    </location>
</feature>
<dbReference type="SUPFAM" id="SSF53850">
    <property type="entry name" value="Periplasmic binding protein-like II"/>
    <property type="match status" value="1"/>
</dbReference>
<reference evidence="14" key="1">
    <citation type="submission" date="2025-08" db="UniProtKB">
        <authorList>
            <consortium name="RefSeq"/>
        </authorList>
    </citation>
    <scope>IDENTIFICATION</scope>
    <source>
        <strain evidence="14">USDA-PBARC FA_bdor</strain>
        <tissue evidence="14">Whole organism</tissue>
    </source>
</reference>
<dbReference type="AlphaFoldDB" id="A0A9R1TTQ0"/>
<comment type="similarity">
    <text evidence="2">Belongs to the glutamate-gated ion channel (TC 1.A.10.1) family.</text>
</comment>
<evidence type="ECO:0000259" key="11">
    <source>
        <dbReference type="Pfam" id="PF00060"/>
    </source>
</evidence>
<keyword evidence="8" id="KW-0325">Glycoprotein</keyword>
<dbReference type="OrthoDB" id="413361at2759"/>
<dbReference type="PANTHER" id="PTHR42643">
    <property type="entry name" value="IONOTROPIC RECEPTOR 20A-RELATED"/>
    <property type="match status" value="1"/>
</dbReference>
<keyword evidence="4 9" id="KW-0812">Transmembrane</keyword>
<keyword evidence="5 9" id="KW-1133">Transmembrane helix</keyword>
<feature type="signal peptide" evidence="10">
    <location>
        <begin position="1"/>
        <end position="18"/>
    </location>
</feature>
<gene>
    <name evidence="14" type="primary">LOC105262663</name>
</gene>
<feature type="transmembrane region" description="Helical" evidence="9">
    <location>
        <begin position="392"/>
        <end position="412"/>
    </location>
</feature>
<dbReference type="GO" id="GO:0015276">
    <property type="term" value="F:ligand-gated monoatomic ion channel activity"/>
    <property type="evidence" value="ECO:0007669"/>
    <property type="project" value="InterPro"/>
</dbReference>
<feature type="domain" description="Ionotropic glutamate receptor C-terminal" evidence="11">
    <location>
        <begin position="328"/>
        <end position="569"/>
    </location>
</feature>
<evidence type="ECO:0000256" key="6">
    <source>
        <dbReference type="ARBA" id="ARBA00023136"/>
    </source>
</evidence>
<dbReference type="Gene3D" id="1.10.287.70">
    <property type="match status" value="1"/>
</dbReference>
<dbReference type="GeneID" id="105262663"/>
<keyword evidence="7" id="KW-0675">Receptor</keyword>